<dbReference type="Proteomes" id="UP001501175">
    <property type="component" value="Unassembled WGS sequence"/>
</dbReference>
<dbReference type="InterPro" id="IPR006827">
    <property type="entry name" value="Lant_deHydtase_N"/>
</dbReference>
<protein>
    <recommendedName>
        <fullName evidence="1">Lantibiotic dehydratase N-terminal domain-containing protein</fullName>
    </recommendedName>
</protein>
<accession>A0ABP8N818</accession>
<evidence type="ECO:0000259" key="1">
    <source>
        <dbReference type="Pfam" id="PF04738"/>
    </source>
</evidence>
<dbReference type="Pfam" id="PF04738">
    <property type="entry name" value="Lant_dehydr_N"/>
    <property type="match status" value="1"/>
</dbReference>
<proteinExistence type="predicted"/>
<keyword evidence="3" id="KW-1185">Reference proteome</keyword>
<dbReference type="RefSeq" id="WP_345245733.1">
    <property type="nucleotide sequence ID" value="NZ_BAABHD010000062.1"/>
</dbReference>
<dbReference type="EMBL" id="BAABHD010000062">
    <property type="protein sequence ID" value="GAA4461455.1"/>
    <property type="molecule type" value="Genomic_DNA"/>
</dbReference>
<comment type="caution">
    <text evidence="2">The sequence shown here is derived from an EMBL/GenBank/DDBJ whole genome shotgun (WGS) entry which is preliminary data.</text>
</comment>
<evidence type="ECO:0000313" key="3">
    <source>
        <dbReference type="Proteomes" id="UP001501175"/>
    </source>
</evidence>
<sequence>MSLPNFFWLRQPLLSIERLTHCLSTGHIEELLSDQHVSEAIRIAAPGLNTQELLNATLSPKVAETRLKYLLRMSTRCTPFGLFAGGTVGYIDTSSILDFTNRQARPHHRLDMQVLTELAYDLSNRPELQHQLRYVTNQTVYQVGQRLRYTEKHWLDGQWHYFSSEVPAESSILKVG</sequence>
<name>A0ABP8N818_9BACT</name>
<feature type="domain" description="Lantibiotic dehydratase N-terminal" evidence="1">
    <location>
        <begin position="34"/>
        <end position="170"/>
    </location>
</feature>
<gene>
    <name evidence="2" type="ORF">GCM10023189_36980</name>
</gene>
<reference evidence="3" key="1">
    <citation type="journal article" date="2019" name="Int. J. Syst. Evol. Microbiol.">
        <title>The Global Catalogue of Microorganisms (GCM) 10K type strain sequencing project: providing services to taxonomists for standard genome sequencing and annotation.</title>
        <authorList>
            <consortium name="The Broad Institute Genomics Platform"/>
            <consortium name="The Broad Institute Genome Sequencing Center for Infectious Disease"/>
            <person name="Wu L."/>
            <person name="Ma J."/>
        </authorList>
    </citation>
    <scope>NUCLEOTIDE SEQUENCE [LARGE SCALE GENOMIC DNA]</scope>
    <source>
        <strain evidence="3">JCM 17927</strain>
    </source>
</reference>
<organism evidence="2 3">
    <name type="scientific">Nibrella saemangeumensis</name>
    <dbReference type="NCBI Taxonomy" id="1084526"/>
    <lineage>
        <taxon>Bacteria</taxon>
        <taxon>Pseudomonadati</taxon>
        <taxon>Bacteroidota</taxon>
        <taxon>Cytophagia</taxon>
        <taxon>Cytophagales</taxon>
        <taxon>Spirosomataceae</taxon>
        <taxon>Nibrella</taxon>
    </lineage>
</organism>
<evidence type="ECO:0000313" key="2">
    <source>
        <dbReference type="EMBL" id="GAA4461455.1"/>
    </source>
</evidence>